<dbReference type="GeneID" id="39583036"/>
<proteinExistence type="predicted"/>
<sequence>MRRRRVEEAVESNSGQIRLDVHLLPCQNSPSCLLTWESGRRLNDEAERTCRAVREEQRQIECDQQHTAGPKFKTIRCATQPERVKQQGTLYWLRLVQKVDNYNHKHARLQSMGVHAVAFSRAQDIATPAKPTSWPFGPPLRASSTDVVLSTCGHCPEADGCNLIRRTYEPERLLSQGSRSNQEGLQVVLKNELAKS</sequence>
<dbReference type="RefSeq" id="XP_028463412.1">
    <property type="nucleotide sequence ID" value="XM_028614558.1"/>
</dbReference>
<keyword evidence="2" id="KW-1185">Reference proteome</keyword>
<dbReference type="EMBL" id="ML119061">
    <property type="protein sequence ID" value="ROT35606.1"/>
    <property type="molecule type" value="Genomic_DNA"/>
</dbReference>
<gene>
    <name evidence="1" type="ORF">SODALDRAFT_363465</name>
</gene>
<protein>
    <submittedName>
        <fullName evidence="1">Uncharacterized protein</fullName>
    </submittedName>
</protein>
<evidence type="ECO:0000313" key="2">
    <source>
        <dbReference type="Proteomes" id="UP000272025"/>
    </source>
</evidence>
<name>A0A3N2PMP7_SODAK</name>
<evidence type="ECO:0000313" key="1">
    <source>
        <dbReference type="EMBL" id="ROT35606.1"/>
    </source>
</evidence>
<organism evidence="1 2">
    <name type="scientific">Sodiomyces alkalinus (strain CBS 110278 / VKM F-3762 / F11)</name>
    <name type="common">Alkaliphilic filamentous fungus</name>
    <dbReference type="NCBI Taxonomy" id="1314773"/>
    <lineage>
        <taxon>Eukaryota</taxon>
        <taxon>Fungi</taxon>
        <taxon>Dikarya</taxon>
        <taxon>Ascomycota</taxon>
        <taxon>Pezizomycotina</taxon>
        <taxon>Sordariomycetes</taxon>
        <taxon>Hypocreomycetidae</taxon>
        <taxon>Glomerellales</taxon>
        <taxon>Plectosphaerellaceae</taxon>
        <taxon>Sodiomyces</taxon>
    </lineage>
</organism>
<dbReference type="Proteomes" id="UP000272025">
    <property type="component" value="Unassembled WGS sequence"/>
</dbReference>
<accession>A0A3N2PMP7</accession>
<dbReference type="AlphaFoldDB" id="A0A3N2PMP7"/>
<reference evidence="1 2" key="1">
    <citation type="journal article" date="2018" name="Mol. Ecol.">
        <title>The obligate alkalophilic soda-lake fungus Sodiomyces alkalinus has shifted to a protein diet.</title>
        <authorList>
            <person name="Grum-Grzhimaylo A.A."/>
            <person name="Falkoski D.L."/>
            <person name="van den Heuvel J."/>
            <person name="Valero-Jimenez C.A."/>
            <person name="Min B."/>
            <person name="Choi I.G."/>
            <person name="Lipzen A."/>
            <person name="Daum C.G."/>
            <person name="Aanen D.K."/>
            <person name="Tsang A."/>
            <person name="Henrissat B."/>
            <person name="Bilanenko E.N."/>
            <person name="de Vries R.P."/>
            <person name="van Kan J.A.L."/>
            <person name="Grigoriev I.V."/>
            <person name="Debets A.J.M."/>
        </authorList>
    </citation>
    <scope>NUCLEOTIDE SEQUENCE [LARGE SCALE GENOMIC DNA]</scope>
    <source>
        <strain evidence="1 2">F11</strain>
    </source>
</reference>